<keyword evidence="4" id="KW-1185">Reference proteome</keyword>
<dbReference type="InterPro" id="IPR001920">
    <property type="entry name" value="Asp/Glu_race"/>
</dbReference>
<dbReference type="PROSITE" id="PS00924">
    <property type="entry name" value="ASP_GLU_RACEMASE_2"/>
    <property type="match status" value="1"/>
</dbReference>
<dbReference type="Gene3D" id="3.40.50.1860">
    <property type="match status" value="2"/>
</dbReference>
<gene>
    <name evidence="3" type="ORF">V8P97_05020</name>
</gene>
<dbReference type="PANTHER" id="PTHR21198">
    <property type="entry name" value="GLUTAMATE RACEMASE"/>
    <property type="match status" value="1"/>
</dbReference>
<name>A0ABU8ZNK5_9BIFI</name>
<comment type="similarity">
    <text evidence="1">Belongs to the aspartate/glutamate racemases family.</text>
</comment>
<proteinExistence type="inferred from homology"/>
<dbReference type="Pfam" id="PF01177">
    <property type="entry name" value="Asp_Glu_race"/>
    <property type="match status" value="1"/>
</dbReference>
<evidence type="ECO:0000313" key="4">
    <source>
        <dbReference type="Proteomes" id="UP001373159"/>
    </source>
</evidence>
<dbReference type="Proteomes" id="UP001373159">
    <property type="component" value="Unassembled WGS sequence"/>
</dbReference>
<evidence type="ECO:0000256" key="2">
    <source>
        <dbReference type="ARBA" id="ARBA00023235"/>
    </source>
</evidence>
<reference evidence="3 4" key="1">
    <citation type="submission" date="2024-02" db="EMBL/GenBank/DDBJ databases">
        <title>Bifidobacterium honeyensis sp. nov., isolated from the comb honey.</title>
        <authorList>
            <person name="Liu W."/>
            <person name="Li Y."/>
        </authorList>
    </citation>
    <scope>NUCLEOTIDE SEQUENCE [LARGE SCALE GENOMIC DNA]</scope>
    <source>
        <strain evidence="3 4">IMAU50988</strain>
    </source>
</reference>
<organism evidence="3 4">
    <name type="scientific">Bifidobacterium favimelis</name>
    <dbReference type="NCBI Taxonomy" id="3122979"/>
    <lineage>
        <taxon>Bacteria</taxon>
        <taxon>Bacillati</taxon>
        <taxon>Actinomycetota</taxon>
        <taxon>Actinomycetes</taxon>
        <taxon>Bifidobacteriales</taxon>
        <taxon>Bifidobacteriaceae</taxon>
        <taxon>Bifidobacterium</taxon>
    </lineage>
</organism>
<dbReference type="PANTHER" id="PTHR21198:SF7">
    <property type="entry name" value="ASPARTATE-GLUTAMATE RACEMASE FAMILY"/>
    <property type="match status" value="1"/>
</dbReference>
<evidence type="ECO:0000313" key="3">
    <source>
        <dbReference type="EMBL" id="MEK0306823.1"/>
    </source>
</evidence>
<dbReference type="EMBL" id="JBANBB010000001">
    <property type="protein sequence ID" value="MEK0306823.1"/>
    <property type="molecule type" value="Genomic_DNA"/>
</dbReference>
<evidence type="ECO:0000256" key="1">
    <source>
        <dbReference type="ARBA" id="ARBA00007847"/>
    </source>
</evidence>
<sequence length="238" mass="26498">MRDFFAVLGGMGTLATESFVRVLDKMTDAHRDQDFLDYVVFNHASVPDRTAFIQGLSGDDPFPCLAEDVRQASDMGASFIVMACNTAHRSLPQLQALTRVPIVDMPAETIDWACDRFPAQDHPRMGYMGTEGTRLAGIYEGPAGRAGYTLVEPDRETQLKVNDLIYRDVKEGRLDRDRYLAVLDIFLKDYGCDTVLLGCTELSVLNEVYPMPDLPIVDSQAILAERTVQMARALRAGR</sequence>
<accession>A0ABU8ZNK5</accession>
<dbReference type="InterPro" id="IPR033134">
    <property type="entry name" value="Asp/Glu_racemase_AS_2"/>
</dbReference>
<dbReference type="GO" id="GO:0016853">
    <property type="term" value="F:isomerase activity"/>
    <property type="evidence" value="ECO:0007669"/>
    <property type="project" value="UniProtKB-KW"/>
</dbReference>
<comment type="caution">
    <text evidence="3">The sequence shown here is derived from an EMBL/GenBank/DDBJ whole genome shotgun (WGS) entry which is preliminary data.</text>
</comment>
<keyword evidence="2 3" id="KW-0413">Isomerase</keyword>
<dbReference type="RefSeq" id="WP_340469381.1">
    <property type="nucleotide sequence ID" value="NZ_JBANBB010000001.1"/>
</dbReference>
<protein>
    <submittedName>
        <fullName evidence="3">Amino acid racemase</fullName>
        <ecNumber evidence="3">5.1.1.-</ecNumber>
    </submittedName>
</protein>
<dbReference type="InterPro" id="IPR015942">
    <property type="entry name" value="Asp/Glu/hydantoin_racemase"/>
</dbReference>
<dbReference type="NCBIfam" id="TIGR00035">
    <property type="entry name" value="asp_race"/>
    <property type="match status" value="1"/>
</dbReference>
<dbReference type="InterPro" id="IPR004380">
    <property type="entry name" value="Asp_race"/>
</dbReference>
<dbReference type="EC" id="5.1.1.-" evidence="3"/>
<dbReference type="SUPFAM" id="SSF53681">
    <property type="entry name" value="Aspartate/glutamate racemase"/>
    <property type="match status" value="2"/>
</dbReference>